<evidence type="ECO:0000313" key="3">
    <source>
        <dbReference type="Proteomes" id="UP001148018"/>
    </source>
</evidence>
<dbReference type="AlphaFoldDB" id="A0A9Q0ETL4"/>
<feature type="region of interest" description="Disordered" evidence="1">
    <location>
        <begin position="159"/>
        <end position="203"/>
    </location>
</feature>
<reference evidence="2" key="1">
    <citation type="submission" date="2022-07" db="EMBL/GenBank/DDBJ databases">
        <title>Chromosome-level genome of Muraenolepis orangiensis.</title>
        <authorList>
            <person name="Kim J."/>
        </authorList>
    </citation>
    <scope>NUCLEOTIDE SEQUENCE</scope>
    <source>
        <strain evidence="2">KU_S4_2022</strain>
        <tissue evidence="2">Muscle</tissue>
    </source>
</reference>
<dbReference type="EMBL" id="JANIIK010000035">
    <property type="protein sequence ID" value="KAJ3613289.1"/>
    <property type="molecule type" value="Genomic_DNA"/>
</dbReference>
<name>A0A9Q0ETL4_9TELE</name>
<sequence length="203" mass="23210">MLVEEEDVEEESVWRCWRRRRVCGDAGGGGECVEMLEEEESVWRCWRRRRMCGDAGGGGESLEMLETEESVCRCWRRECLEMLEEGVSGDAGGGSVWRCWRRECLEMLVEEESVWRCWRRRVSREAGSGECLEMPVEEESVWRCWRRECVEMLVEEVPAPSGGHSVGMQPGVQHAEPSKETRLAPLRSSPSPSRMVSSDGTTT</sequence>
<organism evidence="2 3">
    <name type="scientific">Muraenolepis orangiensis</name>
    <name type="common">Patagonian moray cod</name>
    <dbReference type="NCBI Taxonomy" id="630683"/>
    <lineage>
        <taxon>Eukaryota</taxon>
        <taxon>Metazoa</taxon>
        <taxon>Chordata</taxon>
        <taxon>Craniata</taxon>
        <taxon>Vertebrata</taxon>
        <taxon>Euteleostomi</taxon>
        <taxon>Actinopterygii</taxon>
        <taxon>Neopterygii</taxon>
        <taxon>Teleostei</taxon>
        <taxon>Neoteleostei</taxon>
        <taxon>Acanthomorphata</taxon>
        <taxon>Zeiogadaria</taxon>
        <taxon>Gadariae</taxon>
        <taxon>Gadiformes</taxon>
        <taxon>Muraenolepidoidei</taxon>
        <taxon>Muraenolepididae</taxon>
        <taxon>Muraenolepis</taxon>
    </lineage>
</organism>
<protein>
    <submittedName>
        <fullName evidence="2">Uncharacterized protein</fullName>
    </submittedName>
</protein>
<accession>A0A9Q0ETL4</accession>
<evidence type="ECO:0000256" key="1">
    <source>
        <dbReference type="SAM" id="MobiDB-lite"/>
    </source>
</evidence>
<dbReference type="Proteomes" id="UP001148018">
    <property type="component" value="Unassembled WGS sequence"/>
</dbReference>
<evidence type="ECO:0000313" key="2">
    <source>
        <dbReference type="EMBL" id="KAJ3613289.1"/>
    </source>
</evidence>
<proteinExistence type="predicted"/>
<gene>
    <name evidence="2" type="ORF">NHX12_019539</name>
</gene>
<comment type="caution">
    <text evidence="2">The sequence shown here is derived from an EMBL/GenBank/DDBJ whole genome shotgun (WGS) entry which is preliminary data.</text>
</comment>
<keyword evidence="3" id="KW-1185">Reference proteome</keyword>
<feature type="compositionally biased region" description="Low complexity" evidence="1">
    <location>
        <begin position="183"/>
        <end position="203"/>
    </location>
</feature>